<protein>
    <recommendedName>
        <fullName evidence="9">Transmembrane protein 229B</fullName>
    </recommendedName>
</protein>
<evidence type="ECO:0000256" key="6">
    <source>
        <dbReference type="SAM" id="Phobius"/>
    </source>
</evidence>
<keyword evidence="8" id="KW-1185">Reference proteome</keyword>
<dbReference type="PANTHER" id="PTHR31746:SF3">
    <property type="entry name" value="TRANSMEMBRANE PROTEIN 229B"/>
    <property type="match status" value="1"/>
</dbReference>
<feature type="transmembrane region" description="Helical" evidence="6">
    <location>
        <begin position="12"/>
        <end position="32"/>
    </location>
</feature>
<proteinExistence type="inferred from homology"/>
<dbReference type="Pfam" id="PF06541">
    <property type="entry name" value="ABC_trans_CmpB"/>
    <property type="match status" value="1"/>
</dbReference>
<feature type="transmembrane region" description="Helical" evidence="6">
    <location>
        <begin position="108"/>
        <end position="129"/>
    </location>
</feature>
<gene>
    <name evidence="7" type="ORF">PODLI_1B002036</name>
</gene>
<evidence type="ECO:0000313" key="7">
    <source>
        <dbReference type="EMBL" id="CAI5780667.1"/>
    </source>
</evidence>
<evidence type="ECO:0000313" key="8">
    <source>
        <dbReference type="Proteomes" id="UP001178461"/>
    </source>
</evidence>
<sequence length="161" mass="18600">MGPAPEPLNPLCRAYLYAFHGYLLEILFTAVISGEDWAFDGATTLLSFFAYGTCGLALERIYLWLRNDCCLLTRCLLYSLCIYLWQFTTGYALRCFGACPWDFSEFRYSFLGIVALEHSLIWFVGSLLLEKWVLANVLRLRLDEPWKAKPRPMPKFALKDD</sequence>
<accession>A0AA35PDF9</accession>
<feature type="transmembrane region" description="Helical" evidence="6">
    <location>
        <begin position="38"/>
        <end position="58"/>
    </location>
</feature>
<feature type="transmembrane region" description="Helical" evidence="6">
    <location>
        <begin position="70"/>
        <end position="88"/>
    </location>
</feature>
<keyword evidence="3 6" id="KW-0812">Transmembrane</keyword>
<dbReference type="GO" id="GO:0016020">
    <property type="term" value="C:membrane"/>
    <property type="evidence" value="ECO:0007669"/>
    <property type="project" value="UniProtKB-SubCell"/>
</dbReference>
<name>A0AA35PDF9_9SAUR</name>
<evidence type="ECO:0000256" key="4">
    <source>
        <dbReference type="ARBA" id="ARBA00022989"/>
    </source>
</evidence>
<dbReference type="Proteomes" id="UP001178461">
    <property type="component" value="Chromosome 8"/>
</dbReference>
<keyword evidence="4 6" id="KW-1133">Transmembrane helix</keyword>
<organism evidence="7 8">
    <name type="scientific">Podarcis lilfordi</name>
    <name type="common">Lilford's wall lizard</name>
    <dbReference type="NCBI Taxonomy" id="74358"/>
    <lineage>
        <taxon>Eukaryota</taxon>
        <taxon>Metazoa</taxon>
        <taxon>Chordata</taxon>
        <taxon>Craniata</taxon>
        <taxon>Vertebrata</taxon>
        <taxon>Euteleostomi</taxon>
        <taxon>Lepidosauria</taxon>
        <taxon>Squamata</taxon>
        <taxon>Bifurcata</taxon>
        <taxon>Unidentata</taxon>
        <taxon>Episquamata</taxon>
        <taxon>Laterata</taxon>
        <taxon>Lacertibaenia</taxon>
        <taxon>Lacertidae</taxon>
        <taxon>Podarcis</taxon>
    </lineage>
</organism>
<evidence type="ECO:0000256" key="3">
    <source>
        <dbReference type="ARBA" id="ARBA00022692"/>
    </source>
</evidence>
<keyword evidence="5 6" id="KW-0472">Membrane</keyword>
<reference evidence="7" key="1">
    <citation type="submission" date="2022-12" db="EMBL/GenBank/DDBJ databases">
        <authorList>
            <person name="Alioto T."/>
            <person name="Alioto T."/>
            <person name="Gomez Garrido J."/>
        </authorList>
    </citation>
    <scope>NUCLEOTIDE SEQUENCE</scope>
</reference>
<comment type="similarity">
    <text evidence="2">Belongs to the TMEM229 family.</text>
</comment>
<evidence type="ECO:0000256" key="1">
    <source>
        <dbReference type="ARBA" id="ARBA00004141"/>
    </source>
</evidence>
<dbReference type="AlphaFoldDB" id="A0AA35PDF9"/>
<dbReference type="InterPro" id="IPR010540">
    <property type="entry name" value="CmpB_TMEM229"/>
</dbReference>
<dbReference type="EMBL" id="OX395133">
    <property type="protein sequence ID" value="CAI5780667.1"/>
    <property type="molecule type" value="Genomic_DNA"/>
</dbReference>
<comment type="subcellular location">
    <subcellularLocation>
        <location evidence="1">Membrane</location>
        <topology evidence="1">Multi-pass membrane protein</topology>
    </subcellularLocation>
</comment>
<evidence type="ECO:0000256" key="2">
    <source>
        <dbReference type="ARBA" id="ARBA00006371"/>
    </source>
</evidence>
<dbReference type="PANTHER" id="PTHR31746">
    <property type="entry name" value="TRANSMEMBRANE PROTEIN 229 FAMILY MEMBER"/>
    <property type="match status" value="1"/>
</dbReference>
<evidence type="ECO:0008006" key="9">
    <source>
        <dbReference type="Google" id="ProtNLM"/>
    </source>
</evidence>
<evidence type="ECO:0000256" key="5">
    <source>
        <dbReference type="ARBA" id="ARBA00023136"/>
    </source>
</evidence>